<dbReference type="GO" id="GO:0004177">
    <property type="term" value="F:aminopeptidase activity"/>
    <property type="evidence" value="ECO:0007669"/>
    <property type="project" value="UniProtKB-KW"/>
</dbReference>
<dbReference type="Gene3D" id="3.40.630.10">
    <property type="entry name" value="Zn peptidases"/>
    <property type="match status" value="1"/>
</dbReference>
<evidence type="ECO:0000256" key="7">
    <source>
        <dbReference type="ARBA" id="ARBA00022801"/>
    </source>
</evidence>
<evidence type="ECO:0000313" key="14">
    <source>
        <dbReference type="Proteomes" id="UP001221413"/>
    </source>
</evidence>
<evidence type="ECO:0000256" key="6">
    <source>
        <dbReference type="ARBA" id="ARBA00022729"/>
    </source>
</evidence>
<organism evidence="13 14">
    <name type="scientific">Drechslerella dactyloides</name>
    <name type="common">Nematode-trapping fungus</name>
    <name type="synonym">Arthrobotrys dactyloides</name>
    <dbReference type="NCBI Taxonomy" id="74499"/>
    <lineage>
        <taxon>Eukaryota</taxon>
        <taxon>Fungi</taxon>
        <taxon>Dikarya</taxon>
        <taxon>Ascomycota</taxon>
        <taxon>Pezizomycotina</taxon>
        <taxon>Orbiliomycetes</taxon>
        <taxon>Orbiliales</taxon>
        <taxon>Orbiliaceae</taxon>
        <taxon>Drechslerella</taxon>
    </lineage>
</organism>
<comment type="cofactor">
    <cofactor evidence="1">
        <name>Zn(2+)</name>
        <dbReference type="ChEBI" id="CHEBI:29105"/>
    </cofactor>
</comment>
<evidence type="ECO:0000256" key="3">
    <source>
        <dbReference type="ARBA" id="ARBA00022438"/>
    </source>
</evidence>
<accession>A0AAD6NHP2</accession>
<dbReference type="EC" id="3.4.-.-" evidence="11"/>
<dbReference type="AlphaFoldDB" id="A0AAD6NHP2"/>
<keyword evidence="4 11" id="KW-0645">Protease</keyword>
<evidence type="ECO:0000256" key="9">
    <source>
        <dbReference type="ARBA" id="ARBA00023157"/>
    </source>
</evidence>
<evidence type="ECO:0000256" key="10">
    <source>
        <dbReference type="ARBA" id="ARBA00043962"/>
    </source>
</evidence>
<evidence type="ECO:0000256" key="4">
    <source>
        <dbReference type="ARBA" id="ARBA00022670"/>
    </source>
</evidence>
<evidence type="ECO:0000313" key="13">
    <source>
        <dbReference type="EMBL" id="KAJ6256973.1"/>
    </source>
</evidence>
<keyword evidence="3" id="KW-0031">Aminopeptidase</keyword>
<evidence type="ECO:0000256" key="5">
    <source>
        <dbReference type="ARBA" id="ARBA00022723"/>
    </source>
</evidence>
<keyword evidence="9" id="KW-1015">Disulfide bond</keyword>
<feature type="domain" description="Peptidase M28" evidence="12">
    <location>
        <begin position="117"/>
        <end position="323"/>
    </location>
</feature>
<dbReference type="GO" id="GO:0046872">
    <property type="term" value="F:metal ion binding"/>
    <property type="evidence" value="ECO:0007669"/>
    <property type="project" value="UniProtKB-KW"/>
</dbReference>
<evidence type="ECO:0000256" key="11">
    <source>
        <dbReference type="RuleBase" id="RU361240"/>
    </source>
</evidence>
<evidence type="ECO:0000256" key="2">
    <source>
        <dbReference type="ARBA" id="ARBA00011245"/>
    </source>
</evidence>
<proteinExistence type="inferred from homology"/>
<keyword evidence="8 11" id="KW-0862">Zinc</keyword>
<dbReference type="GO" id="GO:0006508">
    <property type="term" value="P:proteolysis"/>
    <property type="evidence" value="ECO:0007669"/>
    <property type="project" value="UniProtKB-KW"/>
</dbReference>
<dbReference type="InterPro" id="IPR045175">
    <property type="entry name" value="M28_fam"/>
</dbReference>
<evidence type="ECO:0000256" key="1">
    <source>
        <dbReference type="ARBA" id="ARBA00001947"/>
    </source>
</evidence>
<keyword evidence="6" id="KW-0732">Signal</keyword>
<reference evidence="13" key="1">
    <citation type="submission" date="2023-01" db="EMBL/GenBank/DDBJ databases">
        <title>The chitinases involved in constricting ring structure development in the nematode-trapping fungus Drechslerella dactyloides.</title>
        <authorList>
            <person name="Wang R."/>
            <person name="Zhang L."/>
            <person name="Tang P."/>
            <person name="Li S."/>
            <person name="Liang L."/>
        </authorList>
    </citation>
    <scope>NUCLEOTIDE SEQUENCE</scope>
    <source>
        <strain evidence="13">YMF1.00031</strain>
    </source>
</reference>
<sequence length="419" mass="44913">MPGTATASCQPMAVFPNTIANGDINENSNTTVRIRALTARVSTTTLRDDVTALAAFRTRYYKSPQGREAAVWLQRRLLAGFADPRLYRDRGGGVGGRRGSDKVTVKLFEHGWQQPSVIARVQGRTNVTVILAAHIDSVNFYLPSLLHAPGANDDAAAIAALISAFTLLTQPFPPPSLENTLEFHFYAAEEAGFRGSAAVLGAYNAARRTVHSLLQFDAIGIPDATPAIAVAAEYLPQATTDGYEAYIGHLASKYLDVPAVATACGYACSDHASAVRFGYAGALVTGRRLDGEGADADASHTAGDKIAMLDFEHIARFAKLAVAYGYDLGHANLLRASGAGDGGVRGYMCDEGYPDGWMGGVRRFAAARATDPLGFALWIAVLVVMIAVARPWEEFTPVVRVLIGRTRRRVMGLIRRVNR</sequence>
<keyword evidence="7 11" id="KW-0378">Hydrolase</keyword>
<name>A0AAD6NHP2_DREDA</name>
<evidence type="ECO:0000256" key="8">
    <source>
        <dbReference type="ARBA" id="ARBA00022833"/>
    </source>
</evidence>
<dbReference type="GO" id="GO:0008235">
    <property type="term" value="F:metalloexopeptidase activity"/>
    <property type="evidence" value="ECO:0007669"/>
    <property type="project" value="InterPro"/>
</dbReference>
<dbReference type="PANTHER" id="PTHR12147:SF56">
    <property type="entry name" value="AMINOPEPTIDASE YDR415C-RELATED"/>
    <property type="match status" value="1"/>
</dbReference>
<dbReference type="PANTHER" id="PTHR12147">
    <property type="entry name" value="METALLOPEPTIDASE M28 FAMILY MEMBER"/>
    <property type="match status" value="1"/>
</dbReference>
<dbReference type="SUPFAM" id="SSF53187">
    <property type="entry name" value="Zn-dependent exopeptidases"/>
    <property type="match status" value="1"/>
</dbReference>
<keyword evidence="14" id="KW-1185">Reference proteome</keyword>
<comment type="subunit">
    <text evidence="2">Monomer.</text>
</comment>
<comment type="caution">
    <text evidence="13">The sequence shown here is derived from an EMBL/GenBank/DDBJ whole genome shotgun (WGS) entry which is preliminary data.</text>
</comment>
<dbReference type="Proteomes" id="UP001221413">
    <property type="component" value="Unassembled WGS sequence"/>
</dbReference>
<evidence type="ECO:0000259" key="12">
    <source>
        <dbReference type="Pfam" id="PF04389"/>
    </source>
</evidence>
<gene>
    <name evidence="13" type="ORF">Dda_7856</name>
</gene>
<dbReference type="InterPro" id="IPR007484">
    <property type="entry name" value="Peptidase_M28"/>
</dbReference>
<comment type="similarity">
    <text evidence="10">Belongs to the peptidase M28 family. M28E subfamily.</text>
</comment>
<dbReference type="Pfam" id="PF04389">
    <property type="entry name" value="Peptidase_M28"/>
    <property type="match status" value="1"/>
</dbReference>
<protein>
    <recommendedName>
        <fullName evidence="11">Peptide hydrolase</fullName>
        <ecNumber evidence="11">3.4.-.-</ecNumber>
    </recommendedName>
</protein>
<keyword evidence="5 11" id="KW-0479">Metal-binding</keyword>
<dbReference type="EMBL" id="JAQGDS010000011">
    <property type="protein sequence ID" value="KAJ6256973.1"/>
    <property type="molecule type" value="Genomic_DNA"/>
</dbReference>